<evidence type="ECO:0000256" key="3">
    <source>
        <dbReference type="ARBA" id="ARBA00014046"/>
    </source>
</evidence>
<comment type="catalytic activity">
    <reaction evidence="7">
        <text>cyclobutadipyrimidine (in DNA) = 2 pyrimidine residues (in DNA).</text>
        <dbReference type="EC" id="4.1.99.3"/>
    </reaction>
</comment>
<dbReference type="InterPro" id="IPR014729">
    <property type="entry name" value="Rossmann-like_a/b/a_fold"/>
</dbReference>
<dbReference type="Pfam" id="PF00875">
    <property type="entry name" value="DNA_photolyase"/>
    <property type="match status" value="1"/>
</dbReference>
<evidence type="ECO:0000313" key="13">
    <source>
        <dbReference type="Proteomes" id="UP000197781"/>
    </source>
</evidence>
<comment type="similarity">
    <text evidence="10">Belongs to the DNA photolyase family.</text>
</comment>
<feature type="binding site" evidence="8">
    <location>
        <begin position="278"/>
        <end position="285"/>
    </location>
    <ligand>
        <name>FAD</name>
        <dbReference type="ChEBI" id="CHEBI:57692"/>
    </ligand>
</feature>
<evidence type="ECO:0000256" key="7">
    <source>
        <dbReference type="ARBA" id="ARBA00033999"/>
    </source>
</evidence>
<feature type="binding site" evidence="8">
    <location>
        <begin position="375"/>
        <end position="377"/>
    </location>
    <ligand>
        <name>FAD</name>
        <dbReference type="ChEBI" id="CHEBI:57692"/>
    </ligand>
</feature>
<sequence>MTAIVWFRRDLRLHDHAALHAAMLTGDPIIPVYIVEDSLCRSATIGDKRLHAHFSAIAALDDTLAQLGGRLLIRHGNPQQVLCQLAEETGANKLFFHRDYTPEARKRDELVSEVLSSHGVFVHTCKDMVLHEPGEIMTKQRTPYAVFTPYRRVWQTLPKDRPFSQPTRWNLFDRLKELESEPVPTVEAFGRKRPIGSEWEMEQFGERTARKRLQQFLDGDIYTYKEQRDMPGVNATSRLSFALNTGTLSIRTVYHSVQEVLADARGEQVTSIEAFLTELIWREFYQQVLYFHPHTTNHAYLPQFEEVAWENRKDLFTRWCHGETGYPIVDAAMKQLNETGWMHNRLRMITASFLTKDLLVDWRSGMAYFAQQLIDFDEAANIGGWQWSASTGTDAQPYFRIFNPVTQGEKFDPDGVFVKKYLPVLREVPLQYIHKPWDMPEHIQEQAGSKIGFDYPLPCVDHAQRRKLAMALFQEAKDRHAKTE</sequence>
<dbReference type="InterPro" id="IPR018394">
    <property type="entry name" value="DNA_photolyase_1_CS_C"/>
</dbReference>
<reference evidence="12 13" key="1">
    <citation type="submission" date="2016-11" db="EMBL/GenBank/DDBJ databases">
        <authorList>
            <person name="Jaros S."/>
            <person name="Januszkiewicz K."/>
            <person name="Wedrychowicz H."/>
        </authorList>
    </citation>
    <scope>NUCLEOTIDE SEQUENCE [LARGE SCALE GENOMIC DNA]</scope>
    <source>
        <strain evidence="12 13">NF2</strain>
    </source>
</reference>
<dbReference type="RefSeq" id="WP_088909771.1">
    <property type="nucleotide sequence ID" value="NZ_CP018145.1"/>
</dbReference>
<dbReference type="InterPro" id="IPR006050">
    <property type="entry name" value="DNA_photolyase_N"/>
</dbReference>
<dbReference type="InterPro" id="IPR036134">
    <property type="entry name" value="Crypto/Photolyase_FAD-like_sf"/>
</dbReference>
<dbReference type="GO" id="GO:0000719">
    <property type="term" value="P:photoreactive repair"/>
    <property type="evidence" value="ECO:0007669"/>
    <property type="project" value="UniProtKB-ARBA"/>
</dbReference>
<evidence type="ECO:0000256" key="2">
    <source>
        <dbReference type="ARBA" id="ARBA00013149"/>
    </source>
</evidence>
<keyword evidence="6 10" id="KW-0157">Chromophore</keyword>
<feature type="binding site" evidence="8">
    <location>
        <position position="275"/>
    </location>
    <ligand>
        <name>FAD</name>
        <dbReference type="ChEBI" id="CHEBI:57692"/>
    </ligand>
</feature>
<dbReference type="PRINTS" id="PR00147">
    <property type="entry name" value="DNAPHOTLYASE"/>
</dbReference>
<dbReference type="FunFam" id="1.10.579.10:FF:000003">
    <property type="entry name" value="Deoxyribodipyrimidine photo-lyase"/>
    <property type="match status" value="1"/>
</dbReference>
<dbReference type="PANTHER" id="PTHR11455:SF9">
    <property type="entry name" value="CRYPTOCHROME CIRCADIAN CLOCK 5 ISOFORM X1"/>
    <property type="match status" value="1"/>
</dbReference>
<evidence type="ECO:0000259" key="11">
    <source>
        <dbReference type="PROSITE" id="PS51645"/>
    </source>
</evidence>
<dbReference type="SUPFAM" id="SSF48173">
    <property type="entry name" value="Cryptochrome/photolyase FAD-binding domain"/>
    <property type="match status" value="1"/>
</dbReference>
<organism evidence="12 13">
    <name type="scientific">Brevibacillus formosus</name>
    <dbReference type="NCBI Taxonomy" id="54913"/>
    <lineage>
        <taxon>Bacteria</taxon>
        <taxon>Bacillati</taxon>
        <taxon>Bacillota</taxon>
        <taxon>Bacilli</taxon>
        <taxon>Bacillales</taxon>
        <taxon>Paenibacillaceae</taxon>
        <taxon>Brevibacillus</taxon>
    </lineage>
</organism>
<dbReference type="PROSITE" id="PS51645">
    <property type="entry name" value="PHR_CRY_ALPHA_BETA"/>
    <property type="match status" value="1"/>
</dbReference>
<name>A0A220MM94_9BACL</name>
<dbReference type="Pfam" id="PF03441">
    <property type="entry name" value="FAD_binding_7"/>
    <property type="match status" value="1"/>
</dbReference>
<dbReference type="GO" id="GO:0003904">
    <property type="term" value="F:deoxyribodipyrimidine photo-lyase activity"/>
    <property type="evidence" value="ECO:0007669"/>
    <property type="project" value="UniProtKB-EC"/>
</dbReference>
<dbReference type="EC" id="4.1.99.3" evidence="2"/>
<gene>
    <name evidence="12" type="ORF">BP422_23080</name>
</gene>
<dbReference type="EMBL" id="CP018145">
    <property type="protein sequence ID" value="ASJ56181.1"/>
    <property type="molecule type" value="Genomic_DNA"/>
</dbReference>
<feature type="binding site" evidence="8">
    <location>
        <begin position="236"/>
        <end position="240"/>
    </location>
    <ligand>
        <name>FAD</name>
        <dbReference type="ChEBI" id="CHEBI:57692"/>
    </ligand>
</feature>
<evidence type="ECO:0000256" key="9">
    <source>
        <dbReference type="PIRSR" id="PIRSR602081-2"/>
    </source>
</evidence>
<evidence type="ECO:0000256" key="10">
    <source>
        <dbReference type="RuleBase" id="RU004182"/>
    </source>
</evidence>
<dbReference type="InterPro" id="IPR036155">
    <property type="entry name" value="Crypto/Photolyase_N_sf"/>
</dbReference>
<dbReference type="PROSITE" id="PS00691">
    <property type="entry name" value="DNA_PHOTOLYASES_1_2"/>
    <property type="match status" value="1"/>
</dbReference>
<dbReference type="GO" id="GO:0009416">
    <property type="term" value="P:response to light stimulus"/>
    <property type="evidence" value="ECO:0007669"/>
    <property type="project" value="TreeGrafter"/>
</dbReference>
<keyword evidence="12" id="KW-0456">Lyase</keyword>
<comment type="cofactor">
    <cofactor evidence="8">
        <name>FAD</name>
        <dbReference type="ChEBI" id="CHEBI:57692"/>
    </cofactor>
    <text evidence="8">Binds 1 FAD per subunit.</text>
</comment>
<dbReference type="SUPFAM" id="SSF52425">
    <property type="entry name" value="Cryptochrome/photolyase, N-terminal domain"/>
    <property type="match status" value="1"/>
</dbReference>
<dbReference type="Gene3D" id="1.10.579.10">
    <property type="entry name" value="DNA Cyclobutane Dipyrimidine Photolyase, subunit A, domain 3"/>
    <property type="match status" value="1"/>
</dbReference>
<evidence type="ECO:0000256" key="5">
    <source>
        <dbReference type="ARBA" id="ARBA00022827"/>
    </source>
</evidence>
<evidence type="ECO:0000256" key="1">
    <source>
        <dbReference type="ARBA" id="ARBA00001932"/>
    </source>
</evidence>
<evidence type="ECO:0000313" key="12">
    <source>
        <dbReference type="EMBL" id="ASJ56181.1"/>
    </source>
</evidence>
<dbReference type="Gene3D" id="3.40.50.620">
    <property type="entry name" value="HUPs"/>
    <property type="match status" value="1"/>
</dbReference>
<dbReference type="GO" id="GO:0071949">
    <property type="term" value="F:FAD binding"/>
    <property type="evidence" value="ECO:0007669"/>
    <property type="project" value="TreeGrafter"/>
</dbReference>
<dbReference type="InterPro" id="IPR002081">
    <property type="entry name" value="Cryptochrome/DNA_photolyase_1"/>
</dbReference>
<feature type="site" description="Electron transfer via tryptophanyl radical" evidence="9">
    <location>
        <position position="362"/>
    </location>
</feature>
<evidence type="ECO:0000256" key="8">
    <source>
        <dbReference type="PIRSR" id="PIRSR602081-1"/>
    </source>
</evidence>
<keyword evidence="5 8" id="KW-0274">FAD</keyword>
<dbReference type="GO" id="GO:0003677">
    <property type="term" value="F:DNA binding"/>
    <property type="evidence" value="ECO:0007669"/>
    <property type="project" value="TreeGrafter"/>
</dbReference>
<dbReference type="InterPro" id="IPR005101">
    <property type="entry name" value="Cryptochr/Photolyase_FAD-bd"/>
</dbReference>
<feature type="site" description="Electron transfer via tryptophanyl radical" evidence="9">
    <location>
        <position position="309"/>
    </location>
</feature>
<comment type="cofactor">
    <cofactor evidence="1">
        <name>(6R)-5,10-methylene-5,6,7,8-tetrahydrofolate</name>
        <dbReference type="ChEBI" id="CHEBI:15636"/>
    </cofactor>
</comment>
<evidence type="ECO:0000256" key="4">
    <source>
        <dbReference type="ARBA" id="ARBA00022630"/>
    </source>
</evidence>
<accession>A0A220MM94</accession>
<feature type="site" description="Electron transfer via tryptophanyl radical" evidence="9">
    <location>
        <position position="385"/>
    </location>
</feature>
<protein>
    <recommendedName>
        <fullName evidence="3">Deoxyribodipyrimidine photo-lyase</fullName>
        <ecNumber evidence="2">4.1.99.3</ecNumber>
    </recommendedName>
</protein>
<dbReference type="Gene3D" id="1.25.40.80">
    <property type="match status" value="1"/>
</dbReference>
<dbReference type="PANTHER" id="PTHR11455">
    <property type="entry name" value="CRYPTOCHROME"/>
    <property type="match status" value="1"/>
</dbReference>
<feature type="domain" description="Photolyase/cryptochrome alpha/beta" evidence="11">
    <location>
        <begin position="1"/>
        <end position="130"/>
    </location>
</feature>
<dbReference type="KEGG" id="bfm:BP422_23080"/>
<feature type="binding site" evidence="8">
    <location>
        <position position="224"/>
    </location>
    <ligand>
        <name>FAD</name>
        <dbReference type="ChEBI" id="CHEBI:57692"/>
    </ligand>
</feature>
<proteinExistence type="inferred from homology"/>
<dbReference type="AlphaFoldDB" id="A0A220MM94"/>
<keyword evidence="4 8" id="KW-0285">Flavoprotein</keyword>
<evidence type="ECO:0000256" key="6">
    <source>
        <dbReference type="ARBA" id="ARBA00022991"/>
    </source>
</evidence>
<dbReference type="Proteomes" id="UP000197781">
    <property type="component" value="Chromosome"/>
</dbReference>